<keyword evidence="3" id="KW-1185">Reference proteome</keyword>
<feature type="compositionally biased region" description="Low complexity" evidence="1">
    <location>
        <begin position="88"/>
        <end position="97"/>
    </location>
</feature>
<name>D7FU57_ECTSI</name>
<dbReference type="EMBL" id="FN649755">
    <property type="protein sequence ID" value="CBJ31584.1"/>
    <property type="molecule type" value="Genomic_DNA"/>
</dbReference>
<protein>
    <submittedName>
        <fullName evidence="2">Uncharacterized protein</fullName>
    </submittedName>
</protein>
<sequence length="193" mass="20240">MQRLVLRLWPGEAPASGCISCQGDGRDQATYWLLIWLRTCILANFLGRCAKLAWTVFVLMVRRQLEAKRRARPGPPAPVLGDDDEEGAPPNVAEPAAPVLPPPQGTENVPNAAGEAAGTGPEVEPPAIVAAAVSGSALLLSLRPPPPLPRRSISAPERLISWPAVIAAENAIPGDVSPASAASRVRANSIGYL</sequence>
<dbReference type="AlphaFoldDB" id="D7FU57"/>
<feature type="region of interest" description="Disordered" evidence="1">
    <location>
        <begin position="70"/>
        <end position="121"/>
    </location>
</feature>
<proteinExistence type="predicted"/>
<accession>D7FU57</accession>
<organism evidence="2 3">
    <name type="scientific">Ectocarpus siliculosus</name>
    <name type="common">Brown alga</name>
    <name type="synonym">Conferva siliculosa</name>
    <dbReference type="NCBI Taxonomy" id="2880"/>
    <lineage>
        <taxon>Eukaryota</taxon>
        <taxon>Sar</taxon>
        <taxon>Stramenopiles</taxon>
        <taxon>Ochrophyta</taxon>
        <taxon>PX clade</taxon>
        <taxon>Phaeophyceae</taxon>
        <taxon>Ectocarpales</taxon>
        <taxon>Ectocarpaceae</taxon>
        <taxon>Ectocarpus</taxon>
    </lineage>
</organism>
<dbReference type="Proteomes" id="UP000002630">
    <property type="component" value="Linkage Group LG30"/>
</dbReference>
<dbReference type="EMBL" id="FN648449">
    <property type="protein sequence ID" value="CBJ31584.1"/>
    <property type="molecule type" value="Genomic_DNA"/>
</dbReference>
<evidence type="ECO:0000256" key="1">
    <source>
        <dbReference type="SAM" id="MobiDB-lite"/>
    </source>
</evidence>
<dbReference type="InParanoid" id="D7FU57"/>
<reference evidence="2 3" key="1">
    <citation type="journal article" date="2010" name="Nature">
        <title>The Ectocarpus genome and the independent evolution of multicellularity in brown algae.</title>
        <authorList>
            <person name="Cock J.M."/>
            <person name="Sterck L."/>
            <person name="Rouze P."/>
            <person name="Scornet D."/>
            <person name="Allen A.E."/>
            <person name="Amoutzias G."/>
            <person name="Anthouard V."/>
            <person name="Artiguenave F."/>
            <person name="Aury J.M."/>
            <person name="Badger J.H."/>
            <person name="Beszteri B."/>
            <person name="Billiau K."/>
            <person name="Bonnet E."/>
            <person name="Bothwell J.H."/>
            <person name="Bowler C."/>
            <person name="Boyen C."/>
            <person name="Brownlee C."/>
            <person name="Carrano C.J."/>
            <person name="Charrier B."/>
            <person name="Cho G.Y."/>
            <person name="Coelho S.M."/>
            <person name="Collen J."/>
            <person name="Corre E."/>
            <person name="Da Silva C."/>
            <person name="Delage L."/>
            <person name="Delaroque N."/>
            <person name="Dittami S.M."/>
            <person name="Doulbeau S."/>
            <person name="Elias M."/>
            <person name="Farnham G."/>
            <person name="Gachon C.M."/>
            <person name="Gschloessl B."/>
            <person name="Heesch S."/>
            <person name="Jabbari K."/>
            <person name="Jubin C."/>
            <person name="Kawai H."/>
            <person name="Kimura K."/>
            <person name="Kloareg B."/>
            <person name="Kupper F.C."/>
            <person name="Lang D."/>
            <person name="Le Bail A."/>
            <person name="Leblanc C."/>
            <person name="Lerouge P."/>
            <person name="Lohr M."/>
            <person name="Lopez P.J."/>
            <person name="Martens C."/>
            <person name="Maumus F."/>
            <person name="Michel G."/>
            <person name="Miranda-Saavedra D."/>
            <person name="Morales J."/>
            <person name="Moreau H."/>
            <person name="Motomura T."/>
            <person name="Nagasato C."/>
            <person name="Napoli C.A."/>
            <person name="Nelson D.R."/>
            <person name="Nyvall-Collen P."/>
            <person name="Peters A.F."/>
            <person name="Pommier C."/>
            <person name="Potin P."/>
            <person name="Poulain J."/>
            <person name="Quesneville H."/>
            <person name="Read B."/>
            <person name="Rensing S.A."/>
            <person name="Ritter A."/>
            <person name="Rousvoal S."/>
            <person name="Samanta M."/>
            <person name="Samson G."/>
            <person name="Schroeder D.C."/>
            <person name="Segurens B."/>
            <person name="Strittmatter M."/>
            <person name="Tonon T."/>
            <person name="Tregear J.W."/>
            <person name="Valentin K."/>
            <person name="von Dassow P."/>
            <person name="Yamagishi T."/>
            <person name="Van de Peer Y."/>
            <person name="Wincker P."/>
        </authorList>
    </citation>
    <scope>NUCLEOTIDE SEQUENCE [LARGE SCALE GENOMIC DNA]</scope>
    <source>
        <strain evidence="3">Ec32 / CCAP1310/4</strain>
    </source>
</reference>
<evidence type="ECO:0000313" key="3">
    <source>
        <dbReference type="Proteomes" id="UP000002630"/>
    </source>
</evidence>
<evidence type="ECO:0000313" key="2">
    <source>
        <dbReference type="EMBL" id="CBJ31584.1"/>
    </source>
</evidence>
<gene>
    <name evidence="2" type="ORF">Esi_0266_0015</name>
</gene>